<feature type="region of interest" description="Disordered" evidence="1">
    <location>
        <begin position="250"/>
        <end position="271"/>
    </location>
</feature>
<organism evidence="3 4">
    <name type="scientific">Sphaerotilus microaerophilus</name>
    <dbReference type="NCBI Taxonomy" id="2914710"/>
    <lineage>
        <taxon>Bacteria</taxon>
        <taxon>Pseudomonadati</taxon>
        <taxon>Pseudomonadota</taxon>
        <taxon>Betaproteobacteria</taxon>
        <taxon>Burkholderiales</taxon>
        <taxon>Sphaerotilaceae</taxon>
        <taxon>Sphaerotilus</taxon>
    </lineage>
</organism>
<dbReference type="EMBL" id="AP025730">
    <property type="protein sequence ID" value="BDI05524.1"/>
    <property type="molecule type" value="Genomic_DNA"/>
</dbReference>
<reference evidence="3" key="1">
    <citation type="submission" date="2022-04" db="EMBL/GenBank/DDBJ databases">
        <title>Whole genome sequence of Sphaerotilus sp. FB-5.</title>
        <authorList>
            <person name="Takeda M."/>
            <person name="Narihara S."/>
            <person name="Akimoto M."/>
            <person name="Akimoto R."/>
            <person name="Nishiyashiki S."/>
            <person name="Murakami T."/>
        </authorList>
    </citation>
    <scope>NUCLEOTIDE SEQUENCE</scope>
    <source>
        <strain evidence="3">FB-5</strain>
    </source>
</reference>
<sequence>MLSAPADMAGPDGDSLALHLLGAPCWQRWRAGRPLGPAVKLGIKDAALLAILALEGAQPRDRVAALLWPGAASVQAASLNLRQRIFRLRQATGHPLVQAGAVLCLLPDGLECDLWATGWEARQTWPEGELLADAALPAAHEPLADWLTQARAHVAQVWQDSLWQAARRAEAVGHHESTVRLCRQWLRHHPCSEEQWRRLVTAHYLAGDLDTAAQAAQEAQQALVEEMGMAPGPETVELIHTVLYARRERQHTAQEPTRPCPVCPGHKTTTPKETGDADWFSGQLQALSPQAMLLARALALMDAHAPLAATVPTAARLLNVSALELAAPWQELEAAGLLQPPPQRGARIAGTALCSHLLAGIPTTLVDHLRGQLA</sequence>
<dbReference type="Gene3D" id="1.25.40.10">
    <property type="entry name" value="Tetratricopeptide repeat domain"/>
    <property type="match status" value="1"/>
</dbReference>
<dbReference type="PANTHER" id="PTHR35807">
    <property type="entry name" value="TRANSCRIPTIONAL REGULATOR REDD-RELATED"/>
    <property type="match status" value="1"/>
</dbReference>
<protein>
    <recommendedName>
        <fullName evidence="2">Bacterial transcriptional activator domain-containing protein</fullName>
    </recommendedName>
</protein>
<feature type="domain" description="Bacterial transcriptional activator" evidence="2">
    <location>
        <begin position="112"/>
        <end position="243"/>
    </location>
</feature>
<dbReference type="InterPro" id="IPR036388">
    <property type="entry name" value="WH-like_DNA-bd_sf"/>
</dbReference>
<name>A0ABM7YM39_9BURK</name>
<dbReference type="SMART" id="SM01043">
    <property type="entry name" value="BTAD"/>
    <property type="match status" value="1"/>
</dbReference>
<evidence type="ECO:0000256" key="1">
    <source>
        <dbReference type="SAM" id="MobiDB-lite"/>
    </source>
</evidence>
<dbReference type="SUPFAM" id="SSF48452">
    <property type="entry name" value="TPR-like"/>
    <property type="match status" value="1"/>
</dbReference>
<accession>A0ABM7YM39</accession>
<keyword evidence="4" id="KW-1185">Reference proteome</keyword>
<evidence type="ECO:0000313" key="3">
    <source>
        <dbReference type="EMBL" id="BDI05524.1"/>
    </source>
</evidence>
<dbReference type="Proteomes" id="UP001057498">
    <property type="component" value="Chromosome"/>
</dbReference>
<dbReference type="InterPro" id="IPR005158">
    <property type="entry name" value="BTAD"/>
</dbReference>
<proteinExistence type="predicted"/>
<dbReference type="Pfam" id="PF03704">
    <property type="entry name" value="BTAD"/>
    <property type="match status" value="1"/>
</dbReference>
<dbReference type="Gene3D" id="1.10.10.10">
    <property type="entry name" value="Winged helix-like DNA-binding domain superfamily/Winged helix DNA-binding domain"/>
    <property type="match status" value="1"/>
</dbReference>
<evidence type="ECO:0000313" key="4">
    <source>
        <dbReference type="Proteomes" id="UP001057498"/>
    </source>
</evidence>
<dbReference type="InterPro" id="IPR011990">
    <property type="entry name" value="TPR-like_helical_dom_sf"/>
</dbReference>
<evidence type="ECO:0000259" key="2">
    <source>
        <dbReference type="SMART" id="SM01043"/>
    </source>
</evidence>
<gene>
    <name evidence="3" type="ORF">CATMQ487_24940</name>
</gene>
<dbReference type="InterPro" id="IPR051677">
    <property type="entry name" value="AfsR-DnrI-RedD_regulator"/>
</dbReference>